<dbReference type="AlphaFoldDB" id="A0A6I6MMZ4"/>
<dbReference type="SUPFAM" id="SSF51182">
    <property type="entry name" value="RmlC-like cupins"/>
    <property type="match status" value="1"/>
</dbReference>
<dbReference type="InterPro" id="IPR012807">
    <property type="entry name" value="Anti-sigma_ChrR"/>
</dbReference>
<dbReference type="KEGG" id="tsv:DSM104635_02915"/>
<organism evidence="2 3">
    <name type="scientific">Terricaulis silvestris</name>
    <dbReference type="NCBI Taxonomy" id="2686094"/>
    <lineage>
        <taxon>Bacteria</taxon>
        <taxon>Pseudomonadati</taxon>
        <taxon>Pseudomonadota</taxon>
        <taxon>Alphaproteobacteria</taxon>
        <taxon>Caulobacterales</taxon>
        <taxon>Caulobacteraceae</taxon>
        <taxon>Terricaulis</taxon>
    </lineage>
</organism>
<dbReference type="RefSeq" id="WP_158766874.1">
    <property type="nucleotide sequence ID" value="NZ_CP047045.1"/>
</dbReference>
<dbReference type="InterPro" id="IPR041916">
    <property type="entry name" value="Anti_sigma_zinc_sf"/>
</dbReference>
<dbReference type="InterPro" id="IPR025979">
    <property type="entry name" value="ChrR-like_cupin_dom"/>
</dbReference>
<name>A0A6I6MMZ4_9CAUL</name>
<dbReference type="Pfam" id="PF12973">
    <property type="entry name" value="Cupin_7"/>
    <property type="match status" value="1"/>
</dbReference>
<accession>A0A6I6MMZ4</accession>
<dbReference type="Gene3D" id="1.10.10.1320">
    <property type="entry name" value="Anti-sigma factor, zinc-finger domain"/>
    <property type="match status" value="1"/>
</dbReference>
<protein>
    <submittedName>
        <fullName evidence="2">Transcriptional activator ChrR</fullName>
    </submittedName>
</protein>
<dbReference type="Proteomes" id="UP000431269">
    <property type="component" value="Chromosome"/>
</dbReference>
<dbReference type="InterPro" id="IPR011051">
    <property type="entry name" value="RmlC_Cupin_sf"/>
</dbReference>
<dbReference type="EMBL" id="CP047045">
    <property type="protein sequence ID" value="QGZ96059.1"/>
    <property type="molecule type" value="Genomic_DNA"/>
</dbReference>
<sequence length="205" mass="21784">MNPRHHPTADVLAAYSAGALEAGFGLVVGAHVETCSACRASVLTYEAASGAALKELPSADVAADALTRVMSRLDEAPAPVLARDTRPLLERLPLKPRKWIAPGVWVAAVDTPHAPNNRVYLLSVKPGMPTARHEHSGAEFCTVLQGAYRDELGLFSTGDFAATDTDVNHQPVVQGDEDCICLFATEGRLKPKGLLGRIAFAYADV</sequence>
<evidence type="ECO:0000313" key="3">
    <source>
        <dbReference type="Proteomes" id="UP000431269"/>
    </source>
</evidence>
<dbReference type="Gene3D" id="2.60.120.10">
    <property type="entry name" value="Jelly Rolls"/>
    <property type="match status" value="1"/>
</dbReference>
<dbReference type="InterPro" id="IPR014710">
    <property type="entry name" value="RmlC-like_jellyroll"/>
</dbReference>
<proteinExistence type="predicted"/>
<dbReference type="NCBIfam" id="TIGR02451">
    <property type="entry name" value="anti_sig_ChrR"/>
    <property type="match status" value="1"/>
</dbReference>
<reference evidence="3" key="1">
    <citation type="submission" date="2019-12" db="EMBL/GenBank/DDBJ databases">
        <title>Complete genome of Terracaulis silvestris 0127_4.</title>
        <authorList>
            <person name="Vieira S."/>
            <person name="Riedel T."/>
            <person name="Sproer C."/>
            <person name="Pascual J."/>
            <person name="Boedeker C."/>
            <person name="Overmann J."/>
        </authorList>
    </citation>
    <scope>NUCLEOTIDE SEQUENCE [LARGE SCALE GENOMIC DNA]</scope>
    <source>
        <strain evidence="3">0127_4</strain>
    </source>
</reference>
<gene>
    <name evidence="2" type="primary">chrR</name>
    <name evidence="2" type="ORF">DSM104635_02915</name>
</gene>
<feature type="domain" description="ChrR-like cupin" evidence="1">
    <location>
        <begin position="101"/>
        <end position="185"/>
    </location>
</feature>
<evidence type="ECO:0000259" key="1">
    <source>
        <dbReference type="Pfam" id="PF12973"/>
    </source>
</evidence>
<dbReference type="CDD" id="cd20301">
    <property type="entry name" value="cupin_ChrR"/>
    <property type="match status" value="1"/>
</dbReference>
<keyword evidence="3" id="KW-1185">Reference proteome</keyword>
<evidence type="ECO:0000313" key="2">
    <source>
        <dbReference type="EMBL" id="QGZ96059.1"/>
    </source>
</evidence>